<dbReference type="AlphaFoldDB" id="A0A0P1BNN7"/>
<dbReference type="Proteomes" id="UP000054845">
    <property type="component" value="Unassembled WGS sequence"/>
</dbReference>
<keyword evidence="2" id="KW-1133">Transmembrane helix</keyword>
<feature type="compositionally biased region" description="Pro residues" evidence="1">
    <location>
        <begin position="173"/>
        <end position="192"/>
    </location>
</feature>
<feature type="compositionally biased region" description="Polar residues" evidence="1">
    <location>
        <begin position="235"/>
        <end position="250"/>
    </location>
</feature>
<protein>
    <submittedName>
        <fullName evidence="4">Uncharacterized protein</fullName>
    </submittedName>
</protein>
<keyword evidence="5" id="KW-1185">Reference proteome</keyword>
<dbReference type="EMBL" id="CCYA01000254">
    <property type="protein sequence ID" value="CEH17336.1"/>
    <property type="molecule type" value="Genomic_DNA"/>
</dbReference>
<evidence type="ECO:0000256" key="1">
    <source>
        <dbReference type="SAM" id="MobiDB-lite"/>
    </source>
</evidence>
<feature type="region of interest" description="Disordered" evidence="1">
    <location>
        <begin position="132"/>
        <end position="254"/>
    </location>
</feature>
<organism evidence="4 5">
    <name type="scientific">Ceraceosorus bombacis</name>
    <dbReference type="NCBI Taxonomy" id="401625"/>
    <lineage>
        <taxon>Eukaryota</taxon>
        <taxon>Fungi</taxon>
        <taxon>Dikarya</taxon>
        <taxon>Basidiomycota</taxon>
        <taxon>Ustilaginomycotina</taxon>
        <taxon>Exobasidiomycetes</taxon>
        <taxon>Ceraceosorales</taxon>
        <taxon>Ceraceosoraceae</taxon>
        <taxon>Ceraceosorus</taxon>
    </lineage>
</organism>
<dbReference type="OrthoDB" id="10379869at2759"/>
<evidence type="ECO:0000256" key="3">
    <source>
        <dbReference type="SAM" id="SignalP"/>
    </source>
</evidence>
<feature type="transmembrane region" description="Helical" evidence="2">
    <location>
        <begin position="272"/>
        <end position="299"/>
    </location>
</feature>
<feature type="compositionally biased region" description="Polar residues" evidence="1">
    <location>
        <begin position="67"/>
        <end position="84"/>
    </location>
</feature>
<feature type="signal peptide" evidence="3">
    <location>
        <begin position="1"/>
        <end position="29"/>
    </location>
</feature>
<proteinExistence type="predicted"/>
<name>A0A0P1BNN7_9BASI</name>
<feature type="compositionally biased region" description="Pro residues" evidence="1">
    <location>
        <begin position="32"/>
        <end position="57"/>
    </location>
</feature>
<evidence type="ECO:0000313" key="4">
    <source>
        <dbReference type="EMBL" id="CEH17336.1"/>
    </source>
</evidence>
<feature type="chain" id="PRO_5006059687" evidence="3">
    <location>
        <begin position="30"/>
        <end position="301"/>
    </location>
</feature>
<feature type="region of interest" description="Disordered" evidence="1">
    <location>
        <begin position="31"/>
        <end position="112"/>
    </location>
</feature>
<feature type="compositionally biased region" description="Polar residues" evidence="1">
    <location>
        <begin position="132"/>
        <end position="146"/>
    </location>
</feature>
<evidence type="ECO:0000256" key="2">
    <source>
        <dbReference type="SAM" id="Phobius"/>
    </source>
</evidence>
<sequence>MLTSTSSRHFCYIVAAVSVLFIAHLPAHARPGPRPAPAPAPRPGPRPAPVPHVPWSPLPTGGLGVSRRTSASLALIERQSSPPGSDTLRASEPGGPLQPHSHSSGVSDSYADNLLPEPLAACYNTNSSYQATDRQPTVINKTSPVSNPHCPEKPDLGDESGDATVQPSRSKSAPPPTPGQQNPVPSPLPNPSPTKTGTDPTSASALGPTAPLPAPTPSVDQPTPTTPPNGGGSGIDTSATNTTMPSSAPNATVAGTAGHADSAIRRDRPPGYALGIVLTLVLATATLVAIVILMDWLLLIL</sequence>
<reference evidence="4 5" key="1">
    <citation type="submission" date="2014-09" db="EMBL/GenBank/DDBJ databases">
        <authorList>
            <person name="Magalhaes I.L.F."/>
            <person name="Oliveira U."/>
            <person name="Santos F.R."/>
            <person name="Vidigal T.H.D.A."/>
            <person name="Brescovit A.D."/>
            <person name="Santos A.J."/>
        </authorList>
    </citation>
    <scope>NUCLEOTIDE SEQUENCE [LARGE SCALE GENOMIC DNA]</scope>
</reference>
<evidence type="ECO:0000313" key="5">
    <source>
        <dbReference type="Proteomes" id="UP000054845"/>
    </source>
</evidence>
<keyword evidence="2" id="KW-0812">Transmembrane</keyword>
<keyword evidence="3" id="KW-0732">Signal</keyword>
<accession>A0A0P1BNN7</accession>
<keyword evidence="2" id="KW-0472">Membrane</keyword>